<dbReference type="AlphaFoldDB" id="A0A812UDW7"/>
<feature type="transmembrane region" description="Helical" evidence="8">
    <location>
        <begin position="407"/>
        <end position="426"/>
    </location>
</feature>
<dbReference type="PANTHER" id="PTHR45724:SF13">
    <property type="entry name" value="AQUAPORIN NIP1-1-RELATED"/>
    <property type="match status" value="1"/>
</dbReference>
<dbReference type="Gene3D" id="3.40.630.10">
    <property type="entry name" value="Zn peptidases"/>
    <property type="match status" value="1"/>
</dbReference>
<dbReference type="Pfam" id="PF00246">
    <property type="entry name" value="Peptidase_M14"/>
    <property type="match status" value="1"/>
</dbReference>
<dbReference type="SUPFAM" id="SSF53187">
    <property type="entry name" value="Zn-dependent exopeptidases"/>
    <property type="match status" value="1"/>
</dbReference>
<dbReference type="PANTHER" id="PTHR45724">
    <property type="entry name" value="AQUAPORIN NIP2-1"/>
    <property type="match status" value="1"/>
</dbReference>
<dbReference type="GO" id="GO:0015267">
    <property type="term" value="F:channel activity"/>
    <property type="evidence" value="ECO:0007669"/>
    <property type="project" value="InterPro"/>
</dbReference>
<evidence type="ECO:0000256" key="3">
    <source>
        <dbReference type="ARBA" id="ARBA00022448"/>
    </source>
</evidence>
<evidence type="ECO:0000256" key="8">
    <source>
        <dbReference type="SAM" id="Phobius"/>
    </source>
</evidence>
<keyword evidence="4 8" id="KW-0812">Transmembrane</keyword>
<dbReference type="PROSITE" id="PS00221">
    <property type="entry name" value="MIP"/>
    <property type="match status" value="1"/>
</dbReference>
<dbReference type="EMBL" id="CAJNIZ010035780">
    <property type="protein sequence ID" value="CAE7561752.1"/>
    <property type="molecule type" value="Genomic_DNA"/>
</dbReference>
<dbReference type="InterPro" id="IPR022357">
    <property type="entry name" value="MIP_CS"/>
</dbReference>
<evidence type="ECO:0000313" key="11">
    <source>
        <dbReference type="Proteomes" id="UP000649617"/>
    </source>
</evidence>
<dbReference type="OrthoDB" id="3626597at2759"/>
<evidence type="ECO:0000256" key="2">
    <source>
        <dbReference type="ARBA" id="ARBA00005988"/>
    </source>
</evidence>
<accession>A0A812UDW7</accession>
<keyword evidence="11" id="KW-1185">Reference proteome</keyword>
<feature type="transmembrane region" description="Helical" evidence="8">
    <location>
        <begin position="258"/>
        <end position="282"/>
    </location>
</feature>
<dbReference type="InterPro" id="IPR000425">
    <property type="entry name" value="MIP"/>
</dbReference>
<feature type="transmembrane region" description="Helical" evidence="8">
    <location>
        <begin position="331"/>
        <end position="352"/>
    </location>
</feature>
<feature type="transmembrane region" description="Helical" evidence="8">
    <location>
        <begin position="37"/>
        <end position="67"/>
    </location>
</feature>
<evidence type="ECO:0000256" key="5">
    <source>
        <dbReference type="ARBA" id="ARBA00022989"/>
    </source>
</evidence>
<comment type="caution">
    <text evidence="10">The sequence shown here is derived from an EMBL/GenBank/DDBJ whole genome shotgun (WGS) entry which is preliminary data.</text>
</comment>
<feature type="transmembrane region" description="Helical" evidence="8">
    <location>
        <begin position="372"/>
        <end position="395"/>
    </location>
</feature>
<organism evidence="10 11">
    <name type="scientific">Symbiodinium pilosum</name>
    <name type="common">Dinoflagellate</name>
    <dbReference type="NCBI Taxonomy" id="2952"/>
    <lineage>
        <taxon>Eukaryota</taxon>
        <taxon>Sar</taxon>
        <taxon>Alveolata</taxon>
        <taxon>Dinophyceae</taxon>
        <taxon>Suessiales</taxon>
        <taxon>Symbiodiniaceae</taxon>
        <taxon>Symbiodinium</taxon>
    </lineage>
</organism>
<dbReference type="GO" id="GO:0004181">
    <property type="term" value="F:metallocarboxypeptidase activity"/>
    <property type="evidence" value="ECO:0007669"/>
    <property type="project" value="InterPro"/>
</dbReference>
<feature type="region of interest" description="Disordered" evidence="7">
    <location>
        <begin position="1"/>
        <end position="20"/>
    </location>
</feature>
<evidence type="ECO:0000256" key="7">
    <source>
        <dbReference type="SAM" id="MobiDB-lite"/>
    </source>
</evidence>
<feature type="transmembrane region" description="Helical" evidence="8">
    <location>
        <begin position="96"/>
        <end position="118"/>
    </location>
</feature>
<keyword evidence="3" id="KW-0813">Transport</keyword>
<dbReference type="Proteomes" id="UP000649617">
    <property type="component" value="Unassembled WGS sequence"/>
</dbReference>
<dbReference type="SUPFAM" id="SSF81338">
    <property type="entry name" value="Aquaporin-like"/>
    <property type="match status" value="2"/>
</dbReference>
<feature type="transmembrane region" description="Helical" evidence="8">
    <location>
        <begin position="130"/>
        <end position="155"/>
    </location>
</feature>
<dbReference type="Pfam" id="PF00230">
    <property type="entry name" value="MIP"/>
    <property type="match status" value="2"/>
</dbReference>
<feature type="transmembrane region" description="Helical" evidence="8">
    <location>
        <begin position="167"/>
        <end position="192"/>
    </location>
</feature>
<dbReference type="InterPro" id="IPR034294">
    <property type="entry name" value="Aquaporin_transptr"/>
</dbReference>
<protein>
    <submittedName>
        <fullName evidence="10">GlpF6 protein</fullName>
    </submittedName>
</protein>
<dbReference type="InterPro" id="IPR023271">
    <property type="entry name" value="Aquaporin-like"/>
</dbReference>
<dbReference type="PRINTS" id="PR00783">
    <property type="entry name" value="MINTRINSICP"/>
</dbReference>
<comment type="similarity">
    <text evidence="2">Belongs to the peptidase M14 family.</text>
</comment>
<gene>
    <name evidence="10" type="primary">glpF6</name>
    <name evidence="10" type="ORF">SPIL2461_LOCUS15023</name>
</gene>
<dbReference type="GO" id="GO:0006508">
    <property type="term" value="P:proteolysis"/>
    <property type="evidence" value="ECO:0007669"/>
    <property type="project" value="InterPro"/>
</dbReference>
<evidence type="ECO:0000259" key="9">
    <source>
        <dbReference type="Pfam" id="PF00246"/>
    </source>
</evidence>
<keyword evidence="5 8" id="KW-1133">Transmembrane helix</keyword>
<feature type="transmembrane region" description="Helical" evidence="8">
    <location>
        <begin position="212"/>
        <end position="237"/>
    </location>
</feature>
<keyword evidence="6 8" id="KW-0472">Membrane</keyword>
<feature type="transmembrane region" description="Helical" evidence="8">
    <location>
        <begin position="288"/>
        <end position="310"/>
    </location>
</feature>
<reference evidence="10" key="1">
    <citation type="submission" date="2021-02" db="EMBL/GenBank/DDBJ databases">
        <authorList>
            <person name="Dougan E. K."/>
            <person name="Rhodes N."/>
            <person name="Thang M."/>
            <person name="Chan C."/>
        </authorList>
    </citation>
    <scope>NUCLEOTIDE SEQUENCE</scope>
</reference>
<dbReference type="GO" id="GO:0016020">
    <property type="term" value="C:membrane"/>
    <property type="evidence" value="ECO:0007669"/>
    <property type="project" value="UniProtKB-SubCell"/>
</dbReference>
<evidence type="ECO:0000256" key="4">
    <source>
        <dbReference type="ARBA" id="ARBA00022692"/>
    </source>
</evidence>
<evidence type="ECO:0000313" key="10">
    <source>
        <dbReference type="EMBL" id="CAE7561752.1"/>
    </source>
</evidence>
<dbReference type="Gene3D" id="1.20.1080.10">
    <property type="entry name" value="Glycerol uptake facilitator protein"/>
    <property type="match status" value="2"/>
</dbReference>
<dbReference type="GO" id="GO:0008270">
    <property type="term" value="F:zinc ion binding"/>
    <property type="evidence" value="ECO:0007669"/>
    <property type="project" value="InterPro"/>
</dbReference>
<evidence type="ECO:0000256" key="1">
    <source>
        <dbReference type="ARBA" id="ARBA00004141"/>
    </source>
</evidence>
<sequence length="641" mass="68113">MDLQKSAPSYGSTTEPTPQGSFAESLAPYAAEFVGTYLLVFTIAVCGIAADHIAGIATGALLAVLVYSFGPISGGHFNPAVSFACGLTRKTPWPQVIAYILLQISAGLIAGIACHEVLQQPLGVAPHAPFGFWDAGFLESLYTGMLCFVVLNVSTSKSNNPDRDQNHYFGLAIGLVVIAGGHAAGGVSGGIFNPAVSIGLEIVGSQEPAAVVGPWGLAFAGMQLFGSSLAAAIFVAVRAGELRNGEEPRGDVGMGGSLLAKLLCEFLGTFLLCITVGLNLVLRSISTPWAAFAALASLIYAVHDVSGGHLNPAVTAAVVFSGRGKCPPGRGVAYAAVQLLAGSVAGVITAAYQQESLLGVTEISLQPRLPYSWIAVFVVETAFTALIAFVVLSLTTVKPLDAVSLQNFPFGFAIGGLLAAVIFRVTHGDWCLRVGPGGVDLNRNWDEHWQGDASFGEDTNPGRLPFSEPETQLLKELVSEFHPTTFLTIHSGTLGMYMPWAFDMEHLANRNQGSMMEILKQVDQAHCQCPFGAAGREVGYSCPGTCLDWVYDKLQTPYAFAYEIYYGGDQSSLRDRWEEKLRLPEASKFQAQNLAHDHFKDVFADFPSSFIQVQSASNMTKTAAETLTGFLMAGFSRLSDV</sequence>
<proteinExistence type="inferred from homology"/>
<comment type="subcellular location">
    <subcellularLocation>
        <location evidence="1">Membrane</location>
        <topology evidence="1">Multi-pass membrane protein</topology>
    </subcellularLocation>
</comment>
<name>A0A812UDW7_SYMPI</name>
<dbReference type="InterPro" id="IPR000834">
    <property type="entry name" value="Peptidase_M14"/>
</dbReference>
<evidence type="ECO:0000256" key="6">
    <source>
        <dbReference type="ARBA" id="ARBA00023136"/>
    </source>
</evidence>
<feature type="domain" description="Peptidase M14" evidence="9">
    <location>
        <begin position="437"/>
        <end position="578"/>
    </location>
</feature>